<dbReference type="GO" id="GO:0005524">
    <property type="term" value="F:ATP binding"/>
    <property type="evidence" value="ECO:0007669"/>
    <property type="project" value="UniProtKB-KW"/>
</dbReference>
<dbReference type="Pfam" id="PF04326">
    <property type="entry name" value="SLFN_AlbA_2"/>
    <property type="match status" value="1"/>
</dbReference>
<organism evidence="2 3">
    <name type="scientific">Citrobacter arsenatis</name>
    <dbReference type="NCBI Taxonomy" id="2546350"/>
    <lineage>
        <taxon>Bacteria</taxon>
        <taxon>Pseudomonadati</taxon>
        <taxon>Pseudomonadota</taxon>
        <taxon>Gammaproteobacteria</taxon>
        <taxon>Enterobacterales</taxon>
        <taxon>Enterobacteriaceae</taxon>
        <taxon>Citrobacter</taxon>
    </lineage>
</organism>
<evidence type="ECO:0000259" key="1">
    <source>
        <dbReference type="Pfam" id="PF04326"/>
    </source>
</evidence>
<dbReference type="Gene3D" id="3.30.950.30">
    <property type="entry name" value="Schlafen, AAA domain"/>
    <property type="match status" value="1"/>
</dbReference>
<name>A0A4P6WMQ0_9ENTR</name>
<protein>
    <submittedName>
        <fullName evidence="2">ATP-binding protein</fullName>
    </submittedName>
</protein>
<dbReference type="RefSeq" id="WP_133086231.1">
    <property type="nucleotide sequence ID" value="NZ_CP037864.1"/>
</dbReference>
<dbReference type="InterPro" id="IPR038461">
    <property type="entry name" value="Schlafen_AlbA_2_dom_sf"/>
</dbReference>
<keyword evidence="3" id="KW-1185">Reference proteome</keyword>
<dbReference type="PANTHER" id="PTHR30595:SF6">
    <property type="entry name" value="SCHLAFEN ALBA-2 DOMAIN-CONTAINING PROTEIN"/>
    <property type="match status" value="1"/>
</dbReference>
<dbReference type="PANTHER" id="PTHR30595">
    <property type="entry name" value="GLPR-RELATED TRANSCRIPTIONAL REPRESSOR"/>
    <property type="match status" value="1"/>
</dbReference>
<feature type="domain" description="Schlafen AlbA-2" evidence="1">
    <location>
        <begin position="13"/>
        <end position="144"/>
    </location>
</feature>
<keyword evidence="2" id="KW-0067">ATP-binding</keyword>
<gene>
    <name evidence="2" type="ORF">E1B03_11315</name>
</gene>
<dbReference type="KEGG" id="cars:E1B03_11315"/>
<evidence type="ECO:0000313" key="3">
    <source>
        <dbReference type="Proteomes" id="UP000293850"/>
    </source>
</evidence>
<dbReference type="EMBL" id="CP037864">
    <property type="protein sequence ID" value="QBM22985.1"/>
    <property type="molecule type" value="Genomic_DNA"/>
</dbReference>
<reference evidence="2 3" key="1">
    <citation type="submission" date="2019-03" db="EMBL/GenBank/DDBJ databases">
        <title>Complete genome sequence of an arsenate-respiring bacteria, Citrobacter sp. LY-1.</title>
        <authorList>
            <person name="Wang H."/>
            <person name="Liu Y."/>
            <person name="Li Q."/>
            <person name="Huang J."/>
        </authorList>
    </citation>
    <scope>NUCLEOTIDE SEQUENCE [LARGE SCALE GENOMIC DNA]</scope>
    <source>
        <strain evidence="2 3">LY-1</strain>
    </source>
</reference>
<dbReference type="Proteomes" id="UP000293850">
    <property type="component" value="Chromosome"/>
</dbReference>
<dbReference type="AlphaFoldDB" id="A0A4P6WMQ0"/>
<dbReference type="InterPro" id="IPR007421">
    <property type="entry name" value="Schlafen_AlbA_2_dom"/>
</dbReference>
<keyword evidence="2" id="KW-0547">Nucleotide-binding</keyword>
<proteinExistence type="predicted"/>
<evidence type="ECO:0000313" key="2">
    <source>
        <dbReference type="EMBL" id="QBM22985.1"/>
    </source>
</evidence>
<accession>A0A4P6WMQ0</accession>
<sequence length="384" mass="43448">MHKLLNMLRYKSEGTDIDFKSAQYRFTNGSENDKSELLKDILAIANSWRDGTGYILLGFKDQRPNPAEVVGIHDSIDDSRIQQFVNSKVKPKLTFSYEEHLYEGKTIGIISIPKQKRPFYLTSAYGKLKSNVVYVRRGSSTDEAEPVETIAMGHEDNGRAEMKIELSLRTPDNDTLPLNFTHTYLHFTEEFPDFERPSKPSGPYDMLSNSGIYRDNRHFLREYAEYMRINKALIMLRLVLLNRSGVQLSNAKVELTIEAIDSNVHVIAESDLPKMPKPTRNALDVGSIKSGPLFNRDNKLKIIEDAQNPECHIRLGSLLPGEQASSELIAVLPEGPGRIRIRLRVLGGELATPIEQEFAVETTGDRLSLDFEGFRDYVTAEQAK</sequence>